<dbReference type="GO" id="GO:0006428">
    <property type="term" value="P:isoleucyl-tRNA aminoacylation"/>
    <property type="evidence" value="ECO:0007669"/>
    <property type="project" value="TreeGrafter"/>
</dbReference>
<dbReference type="EC" id="6.1.1.5" evidence="3"/>
<name>A0A9W8APJ4_9FUNG</name>
<evidence type="ECO:0000256" key="8">
    <source>
        <dbReference type="ARBA" id="ARBA00023146"/>
    </source>
</evidence>
<evidence type="ECO:0000259" key="11">
    <source>
        <dbReference type="Pfam" id="PF00133"/>
    </source>
</evidence>
<dbReference type="GO" id="GO:0005524">
    <property type="term" value="F:ATP binding"/>
    <property type="evidence" value="ECO:0007669"/>
    <property type="project" value="UniProtKB-KW"/>
</dbReference>
<evidence type="ECO:0000256" key="4">
    <source>
        <dbReference type="ARBA" id="ARBA00022598"/>
    </source>
</evidence>
<evidence type="ECO:0000256" key="1">
    <source>
        <dbReference type="ARBA" id="ARBA00004496"/>
    </source>
</evidence>
<dbReference type="FunFam" id="1.10.730.10:FF:000004">
    <property type="entry name" value="Isoleucyl-tRNA synthetase, cytoplasmic"/>
    <property type="match status" value="1"/>
</dbReference>
<proteinExistence type="inferred from homology"/>
<evidence type="ECO:0000259" key="12">
    <source>
        <dbReference type="Pfam" id="PF08264"/>
    </source>
</evidence>
<keyword evidence="7" id="KW-0648">Protein biosynthesis</keyword>
<dbReference type="CDD" id="cd07961">
    <property type="entry name" value="Anticodon_Ia_Ile_ABEc"/>
    <property type="match status" value="1"/>
</dbReference>
<dbReference type="GO" id="GO:0000049">
    <property type="term" value="F:tRNA binding"/>
    <property type="evidence" value="ECO:0007669"/>
    <property type="project" value="InterPro"/>
</dbReference>
<keyword evidence="8" id="KW-0030">Aminoacyl-tRNA synthetase</keyword>
<dbReference type="Pfam" id="PF19302">
    <property type="entry name" value="DUF5915"/>
    <property type="match status" value="1"/>
</dbReference>
<dbReference type="InterPro" id="IPR013155">
    <property type="entry name" value="M/V/L/I-tRNA-synth_anticd-bd"/>
</dbReference>
<evidence type="ECO:0000313" key="13">
    <source>
        <dbReference type="EMBL" id="KAJ1965509.1"/>
    </source>
</evidence>
<dbReference type="PANTHER" id="PTHR42780:SF1">
    <property type="entry name" value="ISOLEUCINE--TRNA LIGASE, CYTOPLASMIC"/>
    <property type="match status" value="1"/>
</dbReference>
<evidence type="ECO:0000256" key="10">
    <source>
        <dbReference type="ARBA" id="ARBA00048359"/>
    </source>
</evidence>
<keyword evidence="4 13" id="KW-0436">Ligase</keyword>
<evidence type="ECO:0000256" key="3">
    <source>
        <dbReference type="ARBA" id="ARBA00013165"/>
    </source>
</evidence>
<evidence type="ECO:0000256" key="2">
    <source>
        <dbReference type="ARBA" id="ARBA00005594"/>
    </source>
</evidence>
<evidence type="ECO:0000256" key="9">
    <source>
        <dbReference type="ARBA" id="ARBA00032665"/>
    </source>
</evidence>
<keyword evidence="6" id="KW-0067">ATP-binding</keyword>
<dbReference type="Gene3D" id="1.10.730.10">
    <property type="entry name" value="Isoleucyl-tRNA Synthetase, Domain 1"/>
    <property type="match status" value="1"/>
</dbReference>
<dbReference type="OrthoDB" id="1706657at2759"/>
<gene>
    <name evidence="13" type="primary">ILS1_2</name>
    <name evidence="13" type="ORF">IWQ62_002649</name>
</gene>
<evidence type="ECO:0000256" key="5">
    <source>
        <dbReference type="ARBA" id="ARBA00022741"/>
    </source>
</evidence>
<feature type="domain" description="Aminoacyl-tRNA synthetase class Ia" evidence="11">
    <location>
        <begin position="1"/>
        <end position="117"/>
    </location>
</feature>
<dbReference type="InterPro" id="IPR023586">
    <property type="entry name" value="Ile-tRNA-ligase_type2"/>
</dbReference>
<evidence type="ECO:0000313" key="14">
    <source>
        <dbReference type="Proteomes" id="UP001150925"/>
    </source>
</evidence>
<dbReference type="SUPFAM" id="SSF47323">
    <property type="entry name" value="Anticodon-binding domain of a subclass of class I aminoacyl-tRNA synthetases"/>
    <property type="match status" value="1"/>
</dbReference>
<dbReference type="PANTHER" id="PTHR42780">
    <property type="entry name" value="SOLEUCYL-TRNA SYNTHETASE"/>
    <property type="match status" value="1"/>
</dbReference>
<dbReference type="Pfam" id="PF08264">
    <property type="entry name" value="Anticodon_1"/>
    <property type="match status" value="1"/>
</dbReference>
<dbReference type="GO" id="GO:0004822">
    <property type="term" value="F:isoleucine-tRNA ligase activity"/>
    <property type="evidence" value="ECO:0007669"/>
    <property type="project" value="UniProtKB-EC"/>
</dbReference>
<dbReference type="Pfam" id="PF00133">
    <property type="entry name" value="tRNA-synt_1"/>
    <property type="match status" value="1"/>
</dbReference>
<keyword evidence="5" id="KW-0547">Nucleotide-binding</keyword>
<sequence>EVFDCWFESGSMPYAQKHYPFENKEQFDATFPADFISEGIDQTRGWFYTLLVLSTHLFDTAPFKNLVASGLVLAGDGKKMSKRLKNYPDPNLILDKYGADALRMYLINSPVVRAETLKFKEEGVKEVLSRVFLPWYNAFRFFETQVAVLKADAKVDFQYHPHTSKSTNTMDRWILASCQSLIKFVKQEMEAYRLYTVVPRLLSMIDQLTNWYIRFNRRRLKGENGVEDCLKALNTLFEVLFTLCRTMAPFTPFLTENIYQSLRRYLMPGSFDPEECQSIHFIMFPEPREDYFDPDIERAVSRMQAVIELGRYIREKKTISLKNPLRELVVVHTDPQYLDDLRSLQTYITEELNVRRLVLTPDEVTYQVAYRALVDFKVLGQKLKKDAMRVKRALPNVPSEAVKEFLTTRQLVVDGVTLGGDDLQVVRYYAGTEGEPYNAHSDRNVIVLLDTQEYPELVQEGLAREMINRVQKLRKKANLQPTDNITMYYQAVHDPQHVVPAILTGQEEFLLKALKRPIHEHTKLPADAAVLISEEQDINGAKFSLTFTMP</sequence>
<dbReference type="InterPro" id="IPR002300">
    <property type="entry name" value="aa-tRNA-synth_Ia"/>
</dbReference>
<evidence type="ECO:0000256" key="7">
    <source>
        <dbReference type="ARBA" id="ARBA00022917"/>
    </source>
</evidence>
<dbReference type="InterPro" id="IPR033709">
    <property type="entry name" value="Anticodon_Ile_ABEc"/>
</dbReference>
<dbReference type="InterPro" id="IPR014729">
    <property type="entry name" value="Rossmann-like_a/b/a_fold"/>
</dbReference>
<dbReference type="Proteomes" id="UP001150925">
    <property type="component" value="Unassembled WGS sequence"/>
</dbReference>
<dbReference type="InterPro" id="IPR009080">
    <property type="entry name" value="tRNAsynth_Ia_anticodon-bd"/>
</dbReference>
<evidence type="ECO:0000256" key="6">
    <source>
        <dbReference type="ARBA" id="ARBA00022840"/>
    </source>
</evidence>
<keyword evidence="14" id="KW-1185">Reference proteome</keyword>
<dbReference type="GO" id="GO:0005737">
    <property type="term" value="C:cytoplasm"/>
    <property type="evidence" value="ECO:0007669"/>
    <property type="project" value="UniProtKB-SubCell"/>
</dbReference>
<dbReference type="EMBL" id="JANBPY010000591">
    <property type="protein sequence ID" value="KAJ1965509.1"/>
    <property type="molecule type" value="Genomic_DNA"/>
</dbReference>
<dbReference type="Gene3D" id="3.40.50.620">
    <property type="entry name" value="HUPs"/>
    <property type="match status" value="1"/>
</dbReference>
<comment type="similarity">
    <text evidence="2">Belongs to the class-I aminoacyl-tRNA synthetase family.</text>
</comment>
<dbReference type="SUPFAM" id="SSF52374">
    <property type="entry name" value="Nucleotidylyl transferase"/>
    <property type="match status" value="1"/>
</dbReference>
<comment type="subcellular location">
    <subcellularLocation>
        <location evidence="1">Cytoplasm</location>
    </subcellularLocation>
</comment>
<organism evidence="13 14">
    <name type="scientific">Dispira parvispora</name>
    <dbReference type="NCBI Taxonomy" id="1520584"/>
    <lineage>
        <taxon>Eukaryota</taxon>
        <taxon>Fungi</taxon>
        <taxon>Fungi incertae sedis</taxon>
        <taxon>Zoopagomycota</taxon>
        <taxon>Kickxellomycotina</taxon>
        <taxon>Dimargaritomycetes</taxon>
        <taxon>Dimargaritales</taxon>
        <taxon>Dimargaritaceae</taxon>
        <taxon>Dispira</taxon>
    </lineage>
</organism>
<protein>
    <recommendedName>
        <fullName evidence="3">isoleucine--tRNA ligase</fullName>
        <ecNumber evidence="3">6.1.1.5</ecNumber>
    </recommendedName>
    <alternativeName>
        <fullName evidence="9">Isoleucyl-tRNA synthetase</fullName>
    </alternativeName>
</protein>
<feature type="non-terminal residue" evidence="13">
    <location>
        <position position="1"/>
    </location>
</feature>
<reference evidence="13" key="1">
    <citation type="submission" date="2022-07" db="EMBL/GenBank/DDBJ databases">
        <title>Phylogenomic reconstructions and comparative analyses of Kickxellomycotina fungi.</title>
        <authorList>
            <person name="Reynolds N.K."/>
            <person name="Stajich J.E."/>
            <person name="Barry K."/>
            <person name="Grigoriev I.V."/>
            <person name="Crous P."/>
            <person name="Smith M.E."/>
        </authorList>
    </citation>
    <scope>NUCLEOTIDE SEQUENCE</scope>
    <source>
        <strain evidence="13">RSA 1196</strain>
    </source>
</reference>
<dbReference type="AlphaFoldDB" id="A0A9W8APJ4"/>
<comment type="catalytic activity">
    <reaction evidence="10">
        <text>tRNA(Ile) + L-isoleucine + ATP = L-isoleucyl-tRNA(Ile) + AMP + diphosphate</text>
        <dbReference type="Rhea" id="RHEA:11060"/>
        <dbReference type="Rhea" id="RHEA-COMP:9666"/>
        <dbReference type="Rhea" id="RHEA-COMP:9695"/>
        <dbReference type="ChEBI" id="CHEBI:30616"/>
        <dbReference type="ChEBI" id="CHEBI:33019"/>
        <dbReference type="ChEBI" id="CHEBI:58045"/>
        <dbReference type="ChEBI" id="CHEBI:78442"/>
        <dbReference type="ChEBI" id="CHEBI:78528"/>
        <dbReference type="ChEBI" id="CHEBI:456215"/>
        <dbReference type="EC" id="6.1.1.5"/>
    </reaction>
</comment>
<feature type="domain" description="Methionyl/Valyl/Leucyl/Isoleucyl-tRNA synthetase anticodon-binding" evidence="12">
    <location>
        <begin position="171"/>
        <end position="327"/>
    </location>
</feature>
<accession>A0A9W8APJ4</accession>
<comment type="caution">
    <text evidence="13">The sequence shown here is derived from an EMBL/GenBank/DDBJ whole genome shotgun (WGS) entry which is preliminary data.</text>
</comment>